<reference evidence="2 3" key="1">
    <citation type="submission" date="2013-03" db="EMBL/GenBank/DDBJ databases">
        <authorList>
            <person name="Linke B."/>
        </authorList>
    </citation>
    <scope>NUCLEOTIDE SEQUENCE [LARGE SCALE GENOMIC DNA]</scope>
    <source>
        <strain evidence="2 3">B13</strain>
    </source>
</reference>
<dbReference type="Pfam" id="PF03445">
    <property type="entry name" value="DUF294"/>
    <property type="match status" value="1"/>
</dbReference>
<dbReference type="OrthoDB" id="9808528at2"/>
<dbReference type="SMART" id="SM00100">
    <property type="entry name" value="cNMP"/>
    <property type="match status" value="1"/>
</dbReference>
<dbReference type="InterPro" id="IPR014710">
    <property type="entry name" value="RmlC-like_jellyroll"/>
</dbReference>
<dbReference type="RefSeq" id="WP_043253934.1">
    <property type="nucleotide sequence ID" value="NZ_HG322950.1"/>
</dbReference>
<dbReference type="CDD" id="cd00038">
    <property type="entry name" value="CAP_ED"/>
    <property type="match status" value="1"/>
</dbReference>
<protein>
    <recommendedName>
        <fullName evidence="1">Cyclic nucleotide-binding domain-containing protein</fullName>
    </recommendedName>
</protein>
<dbReference type="PROSITE" id="PS50042">
    <property type="entry name" value="CNMP_BINDING_3"/>
    <property type="match status" value="1"/>
</dbReference>
<name>A0A024HKN4_PSEKB</name>
<sequence length="596" mass="65896">MAEQFNFSSPPFDLLRAAERERLSEALSVGYYAAGETLIAAGSAVPCLFVVLKGVIEERGEDGKLFAQYTSDDIFDIRGLFSGSSKHVYCAVEESITYELPASVFHQLCGANPDFGRFFQADLAAKRQLARRDGQNLAEFILTRIAREHLLPAIEVSAGLALGDAARLQLSRGADALLVRQDGELGIVTRTDLMTAHFRDGRSEAEPIGPLAHGPLACVELGDFLFDAMILMTRKRIERVAVREDGEVVGLLHLTQVLSLFSTHSHVLAMRIARAESEEELRGAAETLHTLIATLCGNGIRLRFIMQLVSALNEQLLERLFELLVPPALRSRCCLLVMGSEGRGEQLLKTDQDNALILAEDLPVEQGLALMQRFSEALLSFGYPPCPGGVMASQPAWCKPLAAWQRELNQTQLEGQPEQLMRMSILADASPVAGNRQLYEGLRQGLLRFAQEGERWLPDMAAAALQFDTPLTILGNLKTREEHLDIKRGGIFPLVHGCRVLALREGLEERGTLARLGALKARGVLDEGLADNLAESFELFLQLRLQQQLGGARDGREHGLDVARLSRHERDLLRFGLHAVKKFKQSLAWQFHLESR</sequence>
<dbReference type="InterPro" id="IPR006669">
    <property type="entry name" value="MgtE_transporter"/>
</dbReference>
<evidence type="ECO:0000313" key="2">
    <source>
        <dbReference type="EMBL" id="CDF85441.1"/>
    </source>
</evidence>
<dbReference type="InterPro" id="IPR000595">
    <property type="entry name" value="cNMP-bd_dom"/>
</dbReference>
<dbReference type="InterPro" id="IPR046342">
    <property type="entry name" value="CBS_dom_sf"/>
</dbReference>
<dbReference type="EMBL" id="HG322950">
    <property type="protein sequence ID" value="CDF85441.1"/>
    <property type="molecule type" value="Genomic_DNA"/>
</dbReference>
<keyword evidence="3" id="KW-1185">Reference proteome</keyword>
<dbReference type="AlphaFoldDB" id="A0A024HKN4"/>
<organism evidence="2 3">
    <name type="scientific">Pseudomonas knackmussii (strain DSM 6978 / CCUG 54928 / LMG 23759 / B13)</name>
    <dbReference type="NCBI Taxonomy" id="1301098"/>
    <lineage>
        <taxon>Bacteria</taxon>
        <taxon>Pseudomonadati</taxon>
        <taxon>Pseudomonadota</taxon>
        <taxon>Gammaproteobacteria</taxon>
        <taxon>Pseudomonadales</taxon>
        <taxon>Pseudomonadaceae</taxon>
        <taxon>Pseudomonas</taxon>
    </lineage>
</organism>
<dbReference type="PANTHER" id="PTHR43773">
    <property type="entry name" value="MAGNESIUM TRANSPORTER MGTE"/>
    <property type="match status" value="1"/>
</dbReference>
<dbReference type="HOGENOM" id="CLU_027866_1_0_6"/>
<dbReference type="InterPro" id="IPR018490">
    <property type="entry name" value="cNMP-bd_dom_sf"/>
</dbReference>
<dbReference type="GO" id="GO:0008773">
    <property type="term" value="F:[protein-PII] uridylyltransferase activity"/>
    <property type="evidence" value="ECO:0007669"/>
    <property type="project" value="InterPro"/>
</dbReference>
<dbReference type="InterPro" id="IPR018821">
    <property type="entry name" value="DUF294_put_nucleoTrafse_sb-bd"/>
</dbReference>
<dbReference type="SUPFAM" id="SSF51206">
    <property type="entry name" value="cAMP-binding domain-like"/>
    <property type="match status" value="1"/>
</dbReference>
<dbReference type="InterPro" id="IPR005105">
    <property type="entry name" value="GlnD_Uridyltrans_N"/>
</dbReference>
<dbReference type="GO" id="GO:0016020">
    <property type="term" value="C:membrane"/>
    <property type="evidence" value="ECO:0007669"/>
    <property type="project" value="InterPro"/>
</dbReference>
<dbReference type="PATRIC" id="fig|1301098.3.peg.4120"/>
<reference evidence="2 3" key="2">
    <citation type="submission" date="2014-05" db="EMBL/GenBank/DDBJ databases">
        <title>Genome sequence of the 3-chlorobenzoate degrading bacterium Pseudomonas knackmussii B13 shows multiple evidence for horizontal gene transfer.</title>
        <authorList>
            <person name="Miyazaki R."/>
            <person name="Bertelli C."/>
            <person name="Falquet L."/>
            <person name="Robinson-Rechavi M."/>
            <person name="Gharib W."/>
            <person name="Roy S."/>
            <person name="Van der Meer J.R."/>
        </authorList>
    </citation>
    <scope>NUCLEOTIDE SEQUENCE [LARGE SCALE GENOMIC DNA]</scope>
    <source>
        <strain evidence="2 3">B13</strain>
    </source>
</reference>
<dbReference type="PANTHER" id="PTHR43773:SF1">
    <property type="entry name" value="MAGNESIUM TRANSPORTER MGTE"/>
    <property type="match status" value="1"/>
</dbReference>
<dbReference type="STRING" id="1301098.PKB_4112"/>
<accession>A0A024HKN4</accession>
<dbReference type="Pfam" id="PF00027">
    <property type="entry name" value="cNMP_binding"/>
    <property type="match status" value="1"/>
</dbReference>
<dbReference type="SUPFAM" id="SSF54631">
    <property type="entry name" value="CBS-domain pair"/>
    <property type="match status" value="1"/>
</dbReference>
<dbReference type="Pfam" id="PF10335">
    <property type="entry name" value="DUF294_C"/>
    <property type="match status" value="1"/>
</dbReference>
<dbReference type="CDD" id="cd05401">
    <property type="entry name" value="NT_GlnE_GlnD_like"/>
    <property type="match status" value="1"/>
</dbReference>
<proteinExistence type="predicted"/>
<gene>
    <name evidence="2" type="ORF">PKB_4112</name>
</gene>
<dbReference type="KEGG" id="pkc:PKB_4112"/>
<dbReference type="InterPro" id="IPR000644">
    <property type="entry name" value="CBS_dom"/>
</dbReference>
<evidence type="ECO:0000259" key="1">
    <source>
        <dbReference type="PROSITE" id="PS50042"/>
    </source>
</evidence>
<dbReference type="GO" id="GO:0015095">
    <property type="term" value="F:magnesium ion transmembrane transporter activity"/>
    <property type="evidence" value="ECO:0007669"/>
    <property type="project" value="InterPro"/>
</dbReference>
<dbReference type="Gene3D" id="3.10.580.10">
    <property type="entry name" value="CBS-domain"/>
    <property type="match status" value="1"/>
</dbReference>
<dbReference type="eggNOG" id="COG2905">
    <property type="taxonomic scope" value="Bacteria"/>
</dbReference>
<dbReference type="Pfam" id="PF00571">
    <property type="entry name" value="CBS"/>
    <property type="match status" value="1"/>
</dbReference>
<feature type="domain" description="Cyclic nucleotide-binding" evidence="1">
    <location>
        <begin position="11"/>
        <end position="126"/>
    </location>
</feature>
<evidence type="ECO:0000313" key="3">
    <source>
        <dbReference type="Proteomes" id="UP000025241"/>
    </source>
</evidence>
<dbReference type="Gene3D" id="2.60.120.10">
    <property type="entry name" value="Jelly Rolls"/>
    <property type="match status" value="1"/>
</dbReference>
<dbReference type="Proteomes" id="UP000025241">
    <property type="component" value="Chromosome I"/>
</dbReference>